<keyword evidence="4 9" id="KW-0812">Transmembrane</keyword>
<dbReference type="RefSeq" id="WP_006758505.1">
    <property type="nucleotide sequence ID" value="NZ_ABLK01000067.1"/>
</dbReference>
<dbReference type="PRINTS" id="PR00173">
    <property type="entry name" value="EDTRNSPORT"/>
</dbReference>
<dbReference type="GO" id="GO:0006835">
    <property type="term" value="P:dicarboxylic acid transport"/>
    <property type="evidence" value="ECO:0007669"/>
    <property type="project" value="TreeGrafter"/>
</dbReference>
<proteinExistence type="predicted"/>
<sequence length="441" mass="46966">MRKLKLTTWIVIGMVLGIVVGHLCHQSLATESVKSVSGYFSLVADLFLRLIKMIVAPLVLTTLVVGVAKMGDARAVGRIGLRTLVWFMCATFVSLLLGALVANWTQPGVGLNLPLPEAAAATGIKAGAINIREFVTHLIPKSIVQAMAENEILQIVIFSGFFSIAVIAMGEKAERIVSLLEEISSVMFKVTGYVMALAPIAVFAAMANVVAVQGLSVLLVYGRFMSIFAGTLLLLWAVIIVAGYVFLGGRVFPLVKTIRLPMLLAFSTASSESAYPKLLEQLERFGVPKRVSSFVLPLGYSFNLDGSMIYCTFATLFIAQAYGIHLSVVQQASMMAILMFTSKGMAAVPKASLVVIAATLGQFNIPEAGLLLIMGVDTFLDMGRTATNILGNSIASSVVAKWEGQLGTEMSEEEYAALEEGRLGAMASHSGSGRNAVVATN</sequence>
<keyword evidence="6 9" id="KW-1133">Transmembrane helix</keyword>
<evidence type="ECO:0000256" key="2">
    <source>
        <dbReference type="ARBA" id="ARBA00022448"/>
    </source>
</evidence>
<dbReference type="AlphaFoldDB" id="B1T448"/>
<organism evidence="10 11">
    <name type="scientific">Burkholderia ambifaria MEX-5</name>
    <dbReference type="NCBI Taxonomy" id="396597"/>
    <lineage>
        <taxon>Bacteria</taxon>
        <taxon>Pseudomonadati</taxon>
        <taxon>Pseudomonadota</taxon>
        <taxon>Betaproteobacteria</taxon>
        <taxon>Burkholderiales</taxon>
        <taxon>Burkholderiaceae</taxon>
        <taxon>Burkholderia</taxon>
        <taxon>Burkholderia cepacia complex</taxon>
    </lineage>
</organism>
<comment type="caution">
    <text evidence="10">The sequence shown here is derived from an EMBL/GenBank/DDBJ whole genome shotgun (WGS) entry which is preliminary data.</text>
</comment>
<dbReference type="Pfam" id="PF00375">
    <property type="entry name" value="SDF"/>
    <property type="match status" value="1"/>
</dbReference>
<dbReference type="Gene3D" id="1.10.3860.10">
    <property type="entry name" value="Sodium:dicarboxylate symporter"/>
    <property type="match status" value="1"/>
</dbReference>
<evidence type="ECO:0000256" key="9">
    <source>
        <dbReference type="SAM" id="Phobius"/>
    </source>
</evidence>
<evidence type="ECO:0000256" key="6">
    <source>
        <dbReference type="ARBA" id="ARBA00022989"/>
    </source>
</evidence>
<evidence type="ECO:0000256" key="4">
    <source>
        <dbReference type="ARBA" id="ARBA00022692"/>
    </source>
</evidence>
<evidence type="ECO:0000313" key="11">
    <source>
        <dbReference type="Proteomes" id="UP000004814"/>
    </source>
</evidence>
<evidence type="ECO:0000256" key="3">
    <source>
        <dbReference type="ARBA" id="ARBA00022475"/>
    </source>
</evidence>
<keyword evidence="7 9" id="KW-0472">Membrane</keyword>
<comment type="function">
    <text evidence="8">Responsible for the transport of dicarboxylates such as succinate, fumarate, and malate from the periplasm across the membrane.</text>
</comment>
<evidence type="ECO:0000256" key="7">
    <source>
        <dbReference type="ARBA" id="ARBA00023136"/>
    </source>
</evidence>
<dbReference type="GO" id="GO:0005886">
    <property type="term" value="C:plasma membrane"/>
    <property type="evidence" value="ECO:0007669"/>
    <property type="project" value="UniProtKB-SubCell"/>
</dbReference>
<feature type="transmembrane region" description="Helical" evidence="9">
    <location>
        <begin position="190"/>
        <end position="212"/>
    </location>
</feature>
<evidence type="ECO:0000256" key="1">
    <source>
        <dbReference type="ARBA" id="ARBA00004651"/>
    </source>
</evidence>
<dbReference type="PANTHER" id="PTHR42865:SF7">
    <property type="entry name" value="PROTON_GLUTAMATE-ASPARTATE SYMPORTER"/>
    <property type="match status" value="1"/>
</dbReference>
<dbReference type="PANTHER" id="PTHR42865">
    <property type="entry name" value="PROTON/GLUTAMATE-ASPARTATE SYMPORTER"/>
    <property type="match status" value="1"/>
</dbReference>
<feature type="transmembrane region" description="Helical" evidence="9">
    <location>
        <begin position="152"/>
        <end position="170"/>
    </location>
</feature>
<accession>B1T448</accession>
<dbReference type="FunFam" id="1.10.3860.10:FF:000001">
    <property type="entry name" value="C4-dicarboxylate transport protein"/>
    <property type="match status" value="1"/>
</dbReference>
<dbReference type="SUPFAM" id="SSF118215">
    <property type="entry name" value="Proton glutamate symport protein"/>
    <property type="match status" value="1"/>
</dbReference>
<dbReference type="GO" id="GO:0015293">
    <property type="term" value="F:symporter activity"/>
    <property type="evidence" value="ECO:0007669"/>
    <property type="project" value="UniProtKB-KW"/>
</dbReference>
<keyword evidence="2" id="KW-0813">Transport</keyword>
<dbReference type="InterPro" id="IPR001991">
    <property type="entry name" value="Na-dicarboxylate_symporter"/>
</dbReference>
<dbReference type="InterPro" id="IPR036458">
    <property type="entry name" value="Na:dicarbo_symporter_sf"/>
</dbReference>
<evidence type="ECO:0000256" key="5">
    <source>
        <dbReference type="ARBA" id="ARBA00022847"/>
    </source>
</evidence>
<feature type="transmembrane region" description="Helical" evidence="9">
    <location>
        <begin position="83"/>
        <end position="104"/>
    </location>
</feature>
<name>B1T448_9BURK</name>
<dbReference type="PATRIC" id="fig|396597.7.peg.5529"/>
<gene>
    <name evidence="10" type="ORF">BamMEX5DRAFT_2564</name>
</gene>
<dbReference type="Proteomes" id="UP000004814">
    <property type="component" value="Unassembled WGS sequence"/>
</dbReference>
<keyword evidence="3" id="KW-1003">Cell membrane</keyword>
<feature type="transmembrane region" description="Helical" evidence="9">
    <location>
        <begin position="307"/>
        <end position="329"/>
    </location>
</feature>
<evidence type="ECO:0000256" key="8">
    <source>
        <dbReference type="ARBA" id="ARBA00053346"/>
    </source>
</evidence>
<evidence type="ECO:0000313" key="10">
    <source>
        <dbReference type="EMBL" id="EDT41651.1"/>
    </source>
</evidence>
<dbReference type="EMBL" id="ABLK01000067">
    <property type="protein sequence ID" value="EDT41651.1"/>
    <property type="molecule type" value="Genomic_DNA"/>
</dbReference>
<comment type="subcellular location">
    <subcellularLocation>
        <location evidence="1">Cell membrane</location>
        <topology evidence="1">Multi-pass membrane protein</topology>
    </subcellularLocation>
</comment>
<feature type="transmembrane region" description="Helical" evidence="9">
    <location>
        <begin position="224"/>
        <end position="246"/>
    </location>
</feature>
<protein>
    <submittedName>
        <fullName evidence="10">Sodium:dicarboxylate symporter</fullName>
    </submittedName>
</protein>
<keyword evidence="5" id="KW-0769">Symport</keyword>
<reference evidence="10 11" key="1">
    <citation type="submission" date="2008-03" db="EMBL/GenBank/DDBJ databases">
        <title>Sequencing of the draft genome and assembly of Burkholderia ambifaria MEX-5.</title>
        <authorList>
            <consortium name="US DOE Joint Genome Institute (JGI-PGF)"/>
            <person name="Copeland A."/>
            <person name="Lucas S."/>
            <person name="Lapidus A."/>
            <person name="Glavina del Rio T."/>
            <person name="Dalin E."/>
            <person name="Tice H."/>
            <person name="Bruce D."/>
            <person name="Goodwin L."/>
            <person name="Pitluck S."/>
            <person name="Larimer F."/>
            <person name="Land M.L."/>
            <person name="Hauser L."/>
            <person name="Tiedje J."/>
            <person name="Richardson P."/>
        </authorList>
    </citation>
    <scope>NUCLEOTIDE SEQUENCE [LARGE SCALE GENOMIC DNA]</scope>
    <source>
        <strain evidence="10 11">MEX-5</strain>
    </source>
</reference>
<feature type="transmembrane region" description="Helical" evidence="9">
    <location>
        <begin position="53"/>
        <end position="71"/>
    </location>
</feature>